<protein>
    <submittedName>
        <fullName evidence="4">Glycosyltransferase</fullName>
        <ecNumber evidence="4">2.4.-.-</ecNumber>
    </submittedName>
</protein>
<proteinExistence type="predicted"/>
<gene>
    <name evidence="4" type="ORF">NG895_06660</name>
</gene>
<keyword evidence="4" id="KW-0328">Glycosyltransferase</keyword>
<comment type="caution">
    <text evidence="4">The sequence shown here is derived from an EMBL/GenBank/DDBJ whole genome shotgun (WGS) entry which is preliminary data.</text>
</comment>
<dbReference type="RefSeq" id="WP_252851686.1">
    <property type="nucleotide sequence ID" value="NZ_JAMXLR010000024.1"/>
</dbReference>
<dbReference type="Gene3D" id="3.90.550.10">
    <property type="entry name" value="Spore Coat Polysaccharide Biosynthesis Protein SpsA, Chain A"/>
    <property type="match status" value="1"/>
</dbReference>
<evidence type="ECO:0000256" key="1">
    <source>
        <dbReference type="ARBA" id="ARBA00022679"/>
    </source>
</evidence>
<organism evidence="4 5">
    <name type="scientific">Aeoliella straminimaris</name>
    <dbReference type="NCBI Taxonomy" id="2954799"/>
    <lineage>
        <taxon>Bacteria</taxon>
        <taxon>Pseudomonadati</taxon>
        <taxon>Planctomycetota</taxon>
        <taxon>Planctomycetia</taxon>
        <taxon>Pirellulales</taxon>
        <taxon>Lacipirellulaceae</taxon>
        <taxon>Aeoliella</taxon>
    </lineage>
</organism>
<dbReference type="InterPro" id="IPR027791">
    <property type="entry name" value="Galactosyl_T_C"/>
</dbReference>
<keyword evidence="5" id="KW-1185">Reference proteome</keyword>
<dbReference type="PANTHER" id="PTHR22916">
    <property type="entry name" value="GLYCOSYLTRANSFERASE"/>
    <property type="match status" value="1"/>
</dbReference>
<dbReference type="PANTHER" id="PTHR22916:SF3">
    <property type="entry name" value="UDP-GLCNAC:BETAGAL BETA-1,3-N-ACETYLGLUCOSAMINYLTRANSFERASE-LIKE PROTEIN 1"/>
    <property type="match status" value="1"/>
</dbReference>
<dbReference type="SUPFAM" id="SSF53448">
    <property type="entry name" value="Nucleotide-diphospho-sugar transferases"/>
    <property type="match status" value="1"/>
</dbReference>
<dbReference type="Pfam" id="PF02709">
    <property type="entry name" value="Glyco_transf_7C"/>
    <property type="match status" value="1"/>
</dbReference>
<evidence type="ECO:0000259" key="2">
    <source>
        <dbReference type="Pfam" id="PF00535"/>
    </source>
</evidence>
<feature type="domain" description="Glycosyltransferase 2-like" evidence="2">
    <location>
        <begin position="9"/>
        <end position="169"/>
    </location>
</feature>
<dbReference type="GO" id="GO:0016758">
    <property type="term" value="F:hexosyltransferase activity"/>
    <property type="evidence" value="ECO:0007669"/>
    <property type="project" value="UniProtKB-ARBA"/>
</dbReference>
<accession>A0A9X2F8G2</accession>
<feature type="domain" description="Galactosyltransferase C-terminal" evidence="3">
    <location>
        <begin position="183"/>
        <end position="231"/>
    </location>
</feature>
<keyword evidence="1 4" id="KW-0808">Transferase</keyword>
<dbReference type="EMBL" id="JAMXLR010000024">
    <property type="protein sequence ID" value="MCO6043583.1"/>
    <property type="molecule type" value="Genomic_DNA"/>
</dbReference>
<sequence>MSSEADTVIIVTSFERPNNLRRSLLSLSMQAGLQRLVEIVVADDGSCDHTWSVVESFAKQTGLTTTFTTHPHRGFQPGRSRNEAVLYSCAPYLAFIDGDCVMPPNFLVTHLARRREGVVLCGESARLDPHESDRLTDEVIQRWAEPPNLTSNQRWHLRKKSFRDRLYSMFNVSMRPRMTSNHFSLWRSDFELVNGFDLNYLGWGLEDCDLQRRLQKAGIRCRSVLSETKGYHLWHPRDESFVPDAKNTANERYFNQQKNAGCYASDGLQQLVGGDTAYWHWQDGTLADSSELHGPNSQAA</sequence>
<dbReference type="Pfam" id="PF00535">
    <property type="entry name" value="Glycos_transf_2"/>
    <property type="match status" value="1"/>
</dbReference>
<name>A0A9X2F8G2_9BACT</name>
<evidence type="ECO:0000259" key="3">
    <source>
        <dbReference type="Pfam" id="PF02709"/>
    </source>
</evidence>
<dbReference type="EC" id="2.4.-.-" evidence="4"/>
<dbReference type="InterPro" id="IPR029044">
    <property type="entry name" value="Nucleotide-diphossugar_trans"/>
</dbReference>
<evidence type="ECO:0000313" key="4">
    <source>
        <dbReference type="EMBL" id="MCO6043583.1"/>
    </source>
</evidence>
<reference evidence="4" key="1">
    <citation type="submission" date="2022-06" db="EMBL/GenBank/DDBJ databases">
        <title>Aeoliella straminimaris, a novel planctomycete from sediments.</title>
        <authorList>
            <person name="Vitorino I.R."/>
            <person name="Lage O.M."/>
        </authorList>
    </citation>
    <scope>NUCLEOTIDE SEQUENCE</scope>
    <source>
        <strain evidence="4">ICT_H6.2</strain>
    </source>
</reference>
<dbReference type="AlphaFoldDB" id="A0A9X2F8G2"/>
<dbReference type="Proteomes" id="UP001155241">
    <property type="component" value="Unassembled WGS sequence"/>
</dbReference>
<dbReference type="InterPro" id="IPR001173">
    <property type="entry name" value="Glyco_trans_2-like"/>
</dbReference>
<evidence type="ECO:0000313" key="5">
    <source>
        <dbReference type="Proteomes" id="UP001155241"/>
    </source>
</evidence>